<dbReference type="GO" id="GO:0000981">
    <property type="term" value="F:DNA-binding transcription factor activity, RNA polymerase II-specific"/>
    <property type="evidence" value="ECO:0007669"/>
    <property type="project" value="InterPro"/>
</dbReference>
<feature type="region of interest" description="Disordered" evidence="4">
    <location>
        <begin position="586"/>
        <end position="607"/>
    </location>
</feature>
<comment type="caution">
    <text evidence="6">The sequence shown here is derived from an EMBL/GenBank/DDBJ whole genome shotgun (WGS) entry which is preliminary data.</text>
</comment>
<dbReference type="InterPro" id="IPR007219">
    <property type="entry name" value="XnlR_reg_dom"/>
</dbReference>
<dbReference type="GO" id="GO:0005634">
    <property type="term" value="C:nucleus"/>
    <property type="evidence" value="ECO:0007669"/>
    <property type="project" value="UniProtKB-SubCell"/>
</dbReference>
<evidence type="ECO:0000313" key="6">
    <source>
        <dbReference type="EMBL" id="OAQ71515.1"/>
    </source>
</evidence>
<dbReference type="GeneID" id="28893172"/>
<dbReference type="CDD" id="cd00067">
    <property type="entry name" value="GAL4"/>
    <property type="match status" value="1"/>
</dbReference>
<feature type="region of interest" description="Disordered" evidence="4">
    <location>
        <begin position="76"/>
        <end position="99"/>
    </location>
</feature>
<dbReference type="InterPro" id="IPR050613">
    <property type="entry name" value="Sec_Metabolite_Reg"/>
</dbReference>
<evidence type="ECO:0000313" key="7">
    <source>
        <dbReference type="EMBL" id="PWI73172.1"/>
    </source>
</evidence>
<dbReference type="GO" id="GO:0008270">
    <property type="term" value="F:zinc ion binding"/>
    <property type="evidence" value="ECO:0007669"/>
    <property type="project" value="InterPro"/>
</dbReference>
<organism evidence="6 8">
    <name type="scientific">Purpureocillium lilacinum</name>
    <name type="common">Paecilomyces lilacinus</name>
    <dbReference type="NCBI Taxonomy" id="33203"/>
    <lineage>
        <taxon>Eukaryota</taxon>
        <taxon>Fungi</taxon>
        <taxon>Dikarya</taxon>
        <taxon>Ascomycota</taxon>
        <taxon>Pezizomycotina</taxon>
        <taxon>Sordariomycetes</taxon>
        <taxon>Hypocreomycetidae</taxon>
        <taxon>Hypocreales</taxon>
        <taxon>Ophiocordycipitaceae</taxon>
        <taxon>Purpureocillium</taxon>
    </lineage>
</organism>
<dbReference type="SMART" id="SM00906">
    <property type="entry name" value="Fungal_trans"/>
    <property type="match status" value="1"/>
</dbReference>
<protein>
    <submittedName>
        <fullName evidence="6">Fungal specific transcription factor domain-containing protein</fullName>
    </submittedName>
</protein>
<dbReference type="SUPFAM" id="SSF57701">
    <property type="entry name" value="Zn2/Cys6 DNA-binding domain"/>
    <property type="match status" value="1"/>
</dbReference>
<dbReference type="Pfam" id="PF04082">
    <property type="entry name" value="Fungal_trans"/>
    <property type="match status" value="1"/>
</dbReference>
<evidence type="ECO:0000313" key="8">
    <source>
        <dbReference type="Proteomes" id="UP000078340"/>
    </source>
</evidence>
<dbReference type="OMA" id="DANYTIM"/>
<accession>A0A179G0T8</accession>
<comment type="subcellular location">
    <subcellularLocation>
        <location evidence="1">Nucleus</location>
    </subcellularLocation>
</comment>
<dbReference type="AlphaFoldDB" id="A0A179G0T8"/>
<reference evidence="6 8" key="3">
    <citation type="submission" date="2016-02" db="EMBL/GenBank/DDBJ databases">
        <title>Biosynthesis of antibiotic leucinostatins and their inhibition on Phytophthora in bio-control Purpureocillium lilacinum.</title>
        <authorList>
            <person name="Wang G."/>
            <person name="Liu Z."/>
            <person name="Lin R."/>
            <person name="Li E."/>
            <person name="Mao Z."/>
            <person name="Ling J."/>
            <person name="Yin W."/>
            <person name="Xie B."/>
        </authorList>
    </citation>
    <scope>NUCLEOTIDE SEQUENCE [LARGE SCALE GENOMIC DNA]</scope>
    <source>
        <strain evidence="6">PLFJ-1</strain>
    </source>
</reference>
<dbReference type="CDD" id="cd12148">
    <property type="entry name" value="fungal_TF_MHR"/>
    <property type="match status" value="1"/>
</dbReference>
<dbReference type="STRING" id="33203.A0A179G0T8"/>
<proteinExistence type="predicted"/>
<evidence type="ECO:0000256" key="2">
    <source>
        <dbReference type="ARBA" id="ARBA00022723"/>
    </source>
</evidence>
<evidence type="ECO:0000256" key="1">
    <source>
        <dbReference type="ARBA" id="ARBA00004123"/>
    </source>
</evidence>
<gene>
    <name evidence="7" type="ORF">PCL_10187</name>
    <name evidence="6" type="ORF">VFPFJ_11056</name>
</gene>
<dbReference type="InterPro" id="IPR001138">
    <property type="entry name" value="Zn2Cys6_DnaBD"/>
</dbReference>
<reference evidence="7" key="1">
    <citation type="submission" date="2015-05" db="EMBL/GenBank/DDBJ databases">
        <authorList>
            <person name="Wang D.B."/>
            <person name="Wang M."/>
        </authorList>
    </citation>
    <scope>NUCLEOTIDE SEQUENCE</scope>
    <source>
        <strain evidence="7">36-1</strain>
    </source>
</reference>
<dbReference type="KEGG" id="plj:28893172"/>
<dbReference type="Pfam" id="PF00172">
    <property type="entry name" value="Zn_clus"/>
    <property type="match status" value="1"/>
</dbReference>
<feature type="compositionally biased region" description="Polar residues" evidence="4">
    <location>
        <begin position="589"/>
        <end position="601"/>
    </location>
</feature>
<dbReference type="PANTHER" id="PTHR31001">
    <property type="entry name" value="UNCHARACTERIZED TRANSCRIPTIONAL REGULATORY PROTEIN"/>
    <property type="match status" value="1"/>
</dbReference>
<keyword evidence="2" id="KW-0479">Metal-binding</keyword>
<dbReference type="EMBL" id="LCWV01000005">
    <property type="protein sequence ID" value="PWI73172.1"/>
    <property type="molecule type" value="Genomic_DNA"/>
</dbReference>
<dbReference type="InterPro" id="IPR036864">
    <property type="entry name" value="Zn2-C6_fun-type_DNA-bd_sf"/>
</dbReference>
<evidence type="ECO:0000313" key="9">
    <source>
        <dbReference type="Proteomes" id="UP000245956"/>
    </source>
</evidence>
<evidence type="ECO:0000256" key="3">
    <source>
        <dbReference type="ARBA" id="ARBA00023242"/>
    </source>
</evidence>
<dbReference type="PROSITE" id="PS50048">
    <property type="entry name" value="ZN2_CY6_FUNGAL_2"/>
    <property type="match status" value="1"/>
</dbReference>
<evidence type="ECO:0000256" key="4">
    <source>
        <dbReference type="SAM" id="MobiDB-lite"/>
    </source>
</evidence>
<keyword evidence="3" id="KW-0539">Nucleus</keyword>
<feature type="domain" description="Zn(2)-C6 fungal-type" evidence="5">
    <location>
        <begin position="22"/>
        <end position="53"/>
    </location>
</feature>
<reference evidence="7 9" key="2">
    <citation type="journal article" date="2016" name="Front. Microbiol.">
        <title>Genome and transcriptome sequences reveal the specific parasitism of the nematophagous Purpureocillium lilacinum 36-1.</title>
        <authorList>
            <person name="Xie J."/>
            <person name="Li S."/>
            <person name="Mo C."/>
            <person name="Xiao X."/>
            <person name="Peng D."/>
            <person name="Wang G."/>
            <person name="Xiao Y."/>
        </authorList>
    </citation>
    <scope>NUCLEOTIDE SEQUENCE [LARGE SCALE GENOMIC DNA]</scope>
    <source>
        <strain evidence="7 9">36-1</strain>
    </source>
</reference>
<dbReference type="GO" id="GO:0003677">
    <property type="term" value="F:DNA binding"/>
    <property type="evidence" value="ECO:0007669"/>
    <property type="project" value="InterPro"/>
</dbReference>
<dbReference type="Proteomes" id="UP000078340">
    <property type="component" value="Unassembled WGS sequence"/>
</dbReference>
<dbReference type="Gene3D" id="4.10.240.10">
    <property type="entry name" value="Zn(2)-C6 fungal-type DNA-binding domain"/>
    <property type="match status" value="1"/>
</dbReference>
<dbReference type="OrthoDB" id="4934715at2759"/>
<dbReference type="SMART" id="SM00066">
    <property type="entry name" value="GAL4"/>
    <property type="match status" value="1"/>
</dbReference>
<dbReference type="EMBL" id="LSBI01000020">
    <property type="protein sequence ID" value="OAQ71515.1"/>
    <property type="molecule type" value="Genomic_DNA"/>
</dbReference>
<dbReference type="PANTHER" id="PTHR31001:SF49">
    <property type="entry name" value="ZN(II)2CYS6 TRANSCRIPTION FACTOR (EUROFUNG)"/>
    <property type="match status" value="1"/>
</dbReference>
<name>A0A179G0T8_PURLI</name>
<dbReference type="GO" id="GO:0006351">
    <property type="term" value="P:DNA-templated transcription"/>
    <property type="evidence" value="ECO:0007669"/>
    <property type="project" value="InterPro"/>
</dbReference>
<dbReference type="PROSITE" id="PS00463">
    <property type="entry name" value="ZN2_CY6_FUNGAL_1"/>
    <property type="match status" value="1"/>
</dbReference>
<sequence>MQVSASHPAAEGVQKRNRQTLSCIACRRRKTKCDRRLPCGACERRGVAVECRFSGAPGLEHRLKALEDMVRSLAEEDRPTRLAPVGEPASSNGPRPGNRLQYQGATSWAAVVESIRDIRDVVRGGDDDGGLSVEAQGLSPEIDPALGVVAPVTMRDVTDSLPSREDSDRLVSAYFNAKFLAVPFIHTHQFRREYEAFWRVPASASLLWTSILFAVLSAGATVLGFAAGNDVSNRHGPKELLATSARCLVAGRYLDAKPLSVEAVLTYAHCRDVQTRDADSTLWALYGLAARLAQKMGYHRDPAKVFPDMSPFAAEMRRRVWFAVQAPDLLFSFQHGMSPIVHDGEFDVGHPTNLLDDDFDQDTPLPLPRPPTDPTPILAYRLKSTLCEVLRRVMRHVNRLDAPLPSDTMRLHAELQAWWDSIPPCLRNRPIRSTAFTDPYYTIMHRVMLELLYLKALCVLHRPYMSRGHGDEHAQSRRVCREAALRVMELHADLDQEMASGGRMHQERFMVSSLLLHHFLVAAMVICLDLSESTDLSAHDRHRRVGALRNALRIWSIRDGDSSDARHACKVLCAILNREEAGGHAGSSLGAQTLNKPSTGQGALDQDPADLATNDIDLATLEVPSLNRFFTPVEAFDWPAFDQFVLLRNSLDEPPAWTQLE</sequence>
<evidence type="ECO:0000259" key="5">
    <source>
        <dbReference type="PROSITE" id="PS50048"/>
    </source>
</evidence>
<dbReference type="Proteomes" id="UP000245956">
    <property type="component" value="Unassembled WGS sequence"/>
</dbReference>